<evidence type="ECO:0000313" key="3">
    <source>
        <dbReference type="Proteomes" id="UP000051952"/>
    </source>
</evidence>
<feature type="non-terminal residue" evidence="2">
    <location>
        <position position="1"/>
    </location>
</feature>
<sequence length="79" mass="8956">VISMYRWEGAVQQDEELLLMIKSQEHLVQDIVREVKALHPYECPEVISVALGDGHDAYLSWVRKETTPVSSDERTGSVS</sequence>
<dbReference type="GO" id="GO:0010038">
    <property type="term" value="P:response to metal ion"/>
    <property type="evidence" value="ECO:0007669"/>
    <property type="project" value="InterPro"/>
</dbReference>
<dbReference type="PANTHER" id="PTHR23419:SF8">
    <property type="entry name" value="FI09726P"/>
    <property type="match status" value="1"/>
</dbReference>
<dbReference type="InterPro" id="IPR011322">
    <property type="entry name" value="N-reg_PII-like_a/b"/>
</dbReference>
<organism evidence="2 3">
    <name type="scientific">Bodo saltans</name>
    <name type="common">Flagellated protozoan</name>
    <dbReference type="NCBI Taxonomy" id="75058"/>
    <lineage>
        <taxon>Eukaryota</taxon>
        <taxon>Discoba</taxon>
        <taxon>Euglenozoa</taxon>
        <taxon>Kinetoplastea</taxon>
        <taxon>Metakinetoplastina</taxon>
        <taxon>Eubodonida</taxon>
        <taxon>Bodonidae</taxon>
        <taxon>Bodo</taxon>
    </lineage>
</organism>
<dbReference type="OrthoDB" id="2017693at2759"/>
<dbReference type="InterPro" id="IPR004323">
    <property type="entry name" value="Ion_tolerance_CutA"/>
</dbReference>
<name>A0A0S4KGK0_BODSA</name>
<dbReference type="AlphaFoldDB" id="A0A0S4KGK0"/>
<dbReference type="InterPro" id="IPR015867">
    <property type="entry name" value="N-reg_PII/ATP_PRibTrfase_C"/>
</dbReference>
<gene>
    <name evidence="2" type="ORF">BSAL_16315</name>
</gene>
<dbReference type="Proteomes" id="UP000051952">
    <property type="component" value="Unassembled WGS sequence"/>
</dbReference>
<dbReference type="VEuPathDB" id="TriTrypDB:BSAL_16315"/>
<keyword evidence="3" id="KW-1185">Reference proteome</keyword>
<reference evidence="3" key="1">
    <citation type="submission" date="2015-09" db="EMBL/GenBank/DDBJ databases">
        <authorList>
            <consortium name="Pathogen Informatics"/>
        </authorList>
    </citation>
    <scope>NUCLEOTIDE SEQUENCE [LARGE SCALE GENOMIC DNA]</scope>
    <source>
        <strain evidence="3">Lake Konstanz</strain>
    </source>
</reference>
<dbReference type="EMBL" id="CYKH01001661">
    <property type="protein sequence ID" value="CUI14813.1"/>
    <property type="molecule type" value="Genomic_DNA"/>
</dbReference>
<dbReference type="Pfam" id="PF03091">
    <property type="entry name" value="CutA1"/>
    <property type="match status" value="1"/>
</dbReference>
<accession>A0A0S4KGK0</accession>
<dbReference type="SUPFAM" id="SSF54913">
    <property type="entry name" value="GlnB-like"/>
    <property type="match status" value="1"/>
</dbReference>
<comment type="similarity">
    <text evidence="1">Belongs to the CutA family.</text>
</comment>
<dbReference type="GO" id="GO:0005507">
    <property type="term" value="F:copper ion binding"/>
    <property type="evidence" value="ECO:0007669"/>
    <property type="project" value="TreeGrafter"/>
</dbReference>
<evidence type="ECO:0000313" key="2">
    <source>
        <dbReference type="EMBL" id="CUI14813.1"/>
    </source>
</evidence>
<dbReference type="Gene3D" id="3.30.70.120">
    <property type="match status" value="1"/>
</dbReference>
<dbReference type="PANTHER" id="PTHR23419">
    <property type="entry name" value="DIVALENT CATION TOLERANCE CUTA-RELATED"/>
    <property type="match status" value="1"/>
</dbReference>
<evidence type="ECO:0000256" key="1">
    <source>
        <dbReference type="ARBA" id="ARBA00010169"/>
    </source>
</evidence>
<protein>
    <submittedName>
        <fullName evidence="2">Divalent cation tolerance protein, putative</fullName>
    </submittedName>
</protein>
<proteinExistence type="inferred from homology"/>